<keyword evidence="2" id="KW-1185">Reference proteome</keyword>
<dbReference type="Gene3D" id="3.50.30.50">
    <property type="entry name" value="Putative cyclase"/>
    <property type="match status" value="1"/>
</dbReference>
<dbReference type="GO" id="GO:0019441">
    <property type="term" value="P:L-tryptophan catabolic process to kynurenine"/>
    <property type="evidence" value="ECO:0007669"/>
    <property type="project" value="InterPro"/>
</dbReference>
<dbReference type="Proteomes" id="UP000680866">
    <property type="component" value="Chromosome"/>
</dbReference>
<evidence type="ECO:0000313" key="2">
    <source>
        <dbReference type="Proteomes" id="UP000680866"/>
    </source>
</evidence>
<gene>
    <name evidence="1" type="ORF">Prubr_56280</name>
</gene>
<reference evidence="1" key="1">
    <citation type="submission" date="2020-08" db="EMBL/GenBank/DDBJ databases">
        <title>Whole genome shotgun sequence of Polymorphospora rubra NBRC 101157.</title>
        <authorList>
            <person name="Komaki H."/>
            <person name="Tamura T."/>
        </authorList>
    </citation>
    <scope>NUCLEOTIDE SEQUENCE</scope>
    <source>
        <strain evidence="1">NBRC 101157</strain>
    </source>
</reference>
<dbReference type="SUPFAM" id="SSF102198">
    <property type="entry name" value="Putative cyclase"/>
    <property type="match status" value="1"/>
</dbReference>
<dbReference type="KEGG" id="pry:Prubr_56280"/>
<name>A0A810N5M9_9ACTN</name>
<protein>
    <recommendedName>
        <fullName evidence="3">Cyclase family protein</fullName>
    </recommendedName>
</protein>
<organism evidence="1 2">
    <name type="scientific">Polymorphospora rubra</name>
    <dbReference type="NCBI Taxonomy" id="338584"/>
    <lineage>
        <taxon>Bacteria</taxon>
        <taxon>Bacillati</taxon>
        <taxon>Actinomycetota</taxon>
        <taxon>Actinomycetes</taxon>
        <taxon>Micromonosporales</taxon>
        <taxon>Micromonosporaceae</taxon>
        <taxon>Polymorphospora</taxon>
    </lineage>
</organism>
<evidence type="ECO:0008006" key="3">
    <source>
        <dbReference type="Google" id="ProtNLM"/>
    </source>
</evidence>
<accession>A0A810N5M9</accession>
<dbReference type="InterPro" id="IPR007325">
    <property type="entry name" value="KFase/CYL"/>
</dbReference>
<dbReference type="AlphaFoldDB" id="A0A810N5M9"/>
<evidence type="ECO:0000313" key="1">
    <source>
        <dbReference type="EMBL" id="BCJ68607.1"/>
    </source>
</evidence>
<dbReference type="InterPro" id="IPR037175">
    <property type="entry name" value="KFase_sf"/>
</dbReference>
<dbReference type="Pfam" id="PF04199">
    <property type="entry name" value="Cyclase"/>
    <property type="match status" value="1"/>
</dbReference>
<dbReference type="RefSeq" id="WP_212817816.1">
    <property type="nucleotide sequence ID" value="NZ_AP023359.1"/>
</dbReference>
<dbReference type="EMBL" id="AP023359">
    <property type="protein sequence ID" value="BCJ68607.1"/>
    <property type="molecule type" value="Genomic_DNA"/>
</dbReference>
<proteinExistence type="predicted"/>
<dbReference type="GO" id="GO:0004061">
    <property type="term" value="F:arylformamidase activity"/>
    <property type="evidence" value="ECO:0007669"/>
    <property type="project" value="InterPro"/>
</dbReference>
<sequence length="279" mass="29566">MVTKTINLTRPITTESPAGSLFPWEAPYRTEEIATLTYNGANLFHITMGSGSATRLLGPALGSPAGATTDQFPPERLVNRAAVVVDCPPGPDGEISADQVTAALAAADLRTGDAVVLVTGWGDDPARFTTEEFYLDSPHLSVEAARTLGELLGRNSSDLLLTDCVYLDRPGGEHARTEWTELRPWLRPVFPSDAAKTYLAHYRPEKVRQDWAATLALTGSVWTVAGLVGCGALSGRRVRLTLAPLPVQGVGEVPCTVVAQVSADDGAPAEPVFSSGDQT</sequence>